<proteinExistence type="inferred from homology"/>
<gene>
    <name evidence="12" type="ORF">ACFSTE_01790</name>
</gene>
<dbReference type="Proteomes" id="UP001597459">
    <property type="component" value="Unassembled WGS sequence"/>
</dbReference>
<dbReference type="EMBL" id="JBHULX010000001">
    <property type="protein sequence ID" value="MFD2589545.1"/>
    <property type="molecule type" value="Genomic_DNA"/>
</dbReference>
<feature type="domain" description="TonB-dependent receptor plug" evidence="11">
    <location>
        <begin position="117"/>
        <end position="244"/>
    </location>
</feature>
<keyword evidence="13" id="KW-1185">Reference proteome</keyword>
<protein>
    <submittedName>
        <fullName evidence="12">SusC/RagA family TonB-linked outer membrane protein</fullName>
    </submittedName>
</protein>
<dbReference type="InterPro" id="IPR039426">
    <property type="entry name" value="TonB-dep_rcpt-like"/>
</dbReference>
<dbReference type="Gene3D" id="2.40.170.20">
    <property type="entry name" value="TonB-dependent receptor, beta-barrel domain"/>
    <property type="match status" value="1"/>
</dbReference>
<keyword evidence="3 8" id="KW-1134">Transmembrane beta strand</keyword>
<keyword evidence="7 8" id="KW-0998">Cell outer membrane</keyword>
<organism evidence="12 13">
    <name type="scientific">Aquimarina hainanensis</name>
    <dbReference type="NCBI Taxonomy" id="1578017"/>
    <lineage>
        <taxon>Bacteria</taxon>
        <taxon>Pseudomonadati</taxon>
        <taxon>Bacteroidota</taxon>
        <taxon>Flavobacteriia</taxon>
        <taxon>Flavobacteriales</taxon>
        <taxon>Flavobacteriaceae</taxon>
        <taxon>Aquimarina</taxon>
    </lineage>
</organism>
<accession>A0ABW5N4R3</accession>
<evidence type="ECO:0000259" key="10">
    <source>
        <dbReference type="Pfam" id="PF00593"/>
    </source>
</evidence>
<dbReference type="InterPro" id="IPR023996">
    <property type="entry name" value="TonB-dep_OMP_SusC/RagA"/>
</dbReference>
<reference evidence="13" key="1">
    <citation type="journal article" date="2019" name="Int. J. Syst. Evol. Microbiol.">
        <title>The Global Catalogue of Microorganisms (GCM) 10K type strain sequencing project: providing services to taxonomists for standard genome sequencing and annotation.</title>
        <authorList>
            <consortium name="The Broad Institute Genomics Platform"/>
            <consortium name="The Broad Institute Genome Sequencing Center for Infectious Disease"/>
            <person name="Wu L."/>
            <person name="Ma J."/>
        </authorList>
    </citation>
    <scope>NUCLEOTIDE SEQUENCE [LARGE SCALE GENOMIC DNA]</scope>
    <source>
        <strain evidence="13">KCTC 42423</strain>
    </source>
</reference>
<evidence type="ECO:0000256" key="9">
    <source>
        <dbReference type="RuleBase" id="RU003357"/>
    </source>
</evidence>
<feature type="domain" description="TonB-dependent receptor-like beta-barrel" evidence="10">
    <location>
        <begin position="402"/>
        <end position="867"/>
    </location>
</feature>
<dbReference type="Gene3D" id="2.60.40.1120">
    <property type="entry name" value="Carboxypeptidase-like, regulatory domain"/>
    <property type="match status" value="1"/>
</dbReference>
<dbReference type="NCBIfam" id="TIGR04057">
    <property type="entry name" value="SusC_RagA_signa"/>
    <property type="match status" value="1"/>
</dbReference>
<comment type="subcellular location">
    <subcellularLocation>
        <location evidence="1 8">Cell outer membrane</location>
        <topology evidence="1 8">Multi-pass membrane protein</topology>
    </subcellularLocation>
</comment>
<dbReference type="RefSeq" id="WP_378258159.1">
    <property type="nucleotide sequence ID" value="NZ_JBHSJV010000001.1"/>
</dbReference>
<dbReference type="SUPFAM" id="SSF49464">
    <property type="entry name" value="Carboxypeptidase regulatory domain-like"/>
    <property type="match status" value="1"/>
</dbReference>
<dbReference type="SUPFAM" id="SSF56935">
    <property type="entry name" value="Porins"/>
    <property type="match status" value="1"/>
</dbReference>
<evidence type="ECO:0000256" key="3">
    <source>
        <dbReference type="ARBA" id="ARBA00022452"/>
    </source>
</evidence>
<name>A0ABW5N4R3_9FLAO</name>
<keyword evidence="5 9" id="KW-0798">TonB box</keyword>
<evidence type="ECO:0000256" key="5">
    <source>
        <dbReference type="ARBA" id="ARBA00023077"/>
    </source>
</evidence>
<dbReference type="Pfam" id="PF07715">
    <property type="entry name" value="Plug"/>
    <property type="match status" value="1"/>
</dbReference>
<dbReference type="InterPro" id="IPR000531">
    <property type="entry name" value="Beta-barrel_TonB"/>
</dbReference>
<evidence type="ECO:0000256" key="2">
    <source>
        <dbReference type="ARBA" id="ARBA00022448"/>
    </source>
</evidence>
<dbReference type="InterPro" id="IPR037066">
    <property type="entry name" value="Plug_dom_sf"/>
</dbReference>
<dbReference type="PROSITE" id="PS52016">
    <property type="entry name" value="TONB_DEPENDENT_REC_3"/>
    <property type="match status" value="1"/>
</dbReference>
<evidence type="ECO:0000256" key="6">
    <source>
        <dbReference type="ARBA" id="ARBA00023136"/>
    </source>
</evidence>
<evidence type="ECO:0000256" key="4">
    <source>
        <dbReference type="ARBA" id="ARBA00022692"/>
    </source>
</evidence>
<dbReference type="InterPro" id="IPR008969">
    <property type="entry name" value="CarboxyPept-like_regulatory"/>
</dbReference>
<evidence type="ECO:0000256" key="1">
    <source>
        <dbReference type="ARBA" id="ARBA00004571"/>
    </source>
</evidence>
<evidence type="ECO:0000313" key="13">
    <source>
        <dbReference type="Proteomes" id="UP001597459"/>
    </source>
</evidence>
<evidence type="ECO:0000256" key="7">
    <source>
        <dbReference type="ARBA" id="ARBA00023237"/>
    </source>
</evidence>
<evidence type="ECO:0000313" key="12">
    <source>
        <dbReference type="EMBL" id="MFD2589545.1"/>
    </source>
</evidence>
<keyword evidence="4 8" id="KW-0812">Transmembrane</keyword>
<dbReference type="Pfam" id="PF00593">
    <property type="entry name" value="TonB_dep_Rec_b-barrel"/>
    <property type="match status" value="1"/>
</dbReference>
<comment type="caution">
    <text evidence="12">The sequence shown here is derived from an EMBL/GenBank/DDBJ whole genome shotgun (WGS) entry which is preliminary data.</text>
</comment>
<sequence length="1021" mass="110892">MKQKFFTFIGLSLFSILGIFGQDVQISGTVTSMSDGLPLPGVNIIVAGTSTGSQTDFDGKYSISAPQGAVLQFSYLGMRAVERTVGSETVINVQLEEDADQLSEVVVTALGIKKSRKSLTYAAQDLKSDELTKVKDANPINSLSGKVSGLTVNRSSSGLGGSVKVTLRGNSSTRTNQPLYVIDGIPLSNNSSYQPNNAFGDFGGGNRDGGDALSLLNPDDIESMTVLKGASASALYGSQGANGVILITTKKGKEGSFKVTYSSNLTFENAASLPEFQTEYLGAAGENNAWNGGKGASDDHVEDFFNTGVTAINSVSISGGTEKAQTYFSYANTSGSGITPSHKLKRHSLNFRETAKLFDDRLTANANITLSTQSIDNKPVNGLYFNPLTGLYLYPRVGGDSFSNYENTYETFVPGNIHPQQNWIFQEDIQQNPYWIINRNQSDDLNQKLITALSLQFKVNDWLSFQTRGSYDRTINKFEKRLYATTEATLAPATGRFIYRETEDTQLYADLIATINKDFGENWNLSANIGTSITNSKIGEGLSLDSGVNGGLRVPNQFIVQNFDSNFANSFTLAQTLAGKREQQSVFASTTLGFKEMIYLDLTARNDWTSTLSNTDNNSFFYPSVGITTILSEAFELPEAISYAKVRASYAEVGNDLPAFVSQPQFSAPFGQGAFIQSITSVVPLKPELQKSTEFGLEAKFIDNRLGFNATYYQTNTNDQIIPISTPTSGQGLTQTFINAGNIQNQGLEVSINASIIRNDNFEWNSILNYAVNDNKVKELKSELAPDQDEVILTDAVPSNINYRYIIKEGGSFGDIYAQTTERDANGNIVLAADGTPVNGGINLVGNANPDWTLGWNNSFEYKNITLNVLVDARFGGEVLSITEGYLDERGLSQRTADARNAGAVAGSFVNEDGTPFTGTVDPQAYYTAVGGRQGFTGEYVYDATNIRLAELSLGYRFKLPESLFIKSANFSVIGRNLFFFHKDAPFDPNISASTGEGLQGIDLFSQPTTRSLGFNLQLTF</sequence>
<dbReference type="InterPro" id="IPR036942">
    <property type="entry name" value="Beta-barrel_TonB_sf"/>
</dbReference>
<evidence type="ECO:0000256" key="8">
    <source>
        <dbReference type="PROSITE-ProRule" id="PRU01360"/>
    </source>
</evidence>
<dbReference type="NCBIfam" id="TIGR04056">
    <property type="entry name" value="OMP_RagA_SusC"/>
    <property type="match status" value="1"/>
</dbReference>
<keyword evidence="2 8" id="KW-0813">Transport</keyword>
<comment type="similarity">
    <text evidence="8 9">Belongs to the TonB-dependent receptor family.</text>
</comment>
<evidence type="ECO:0000259" key="11">
    <source>
        <dbReference type="Pfam" id="PF07715"/>
    </source>
</evidence>
<dbReference type="InterPro" id="IPR012910">
    <property type="entry name" value="Plug_dom"/>
</dbReference>
<dbReference type="Pfam" id="PF13715">
    <property type="entry name" value="CarbopepD_reg_2"/>
    <property type="match status" value="1"/>
</dbReference>
<dbReference type="Gene3D" id="2.170.130.10">
    <property type="entry name" value="TonB-dependent receptor, plug domain"/>
    <property type="match status" value="1"/>
</dbReference>
<keyword evidence="6 8" id="KW-0472">Membrane</keyword>
<dbReference type="InterPro" id="IPR023997">
    <property type="entry name" value="TonB-dep_OMP_SusC/RagA_CS"/>
</dbReference>